<feature type="binding site" evidence="8">
    <location>
        <begin position="30"/>
        <end position="37"/>
    </location>
    <ligand>
        <name>ATP</name>
        <dbReference type="ChEBI" id="CHEBI:30616"/>
    </ligand>
</feature>
<dbReference type="NCBIfam" id="TIGR00018">
    <property type="entry name" value="panC"/>
    <property type="match status" value="1"/>
</dbReference>
<feature type="binding site" evidence="8">
    <location>
        <position position="61"/>
    </location>
    <ligand>
        <name>beta-alanine</name>
        <dbReference type="ChEBI" id="CHEBI:57966"/>
    </ligand>
</feature>
<dbReference type="PANTHER" id="PTHR21299:SF1">
    <property type="entry name" value="PANTOATE--BETA-ALANINE LIGASE"/>
    <property type="match status" value="1"/>
</dbReference>
<dbReference type="FunFam" id="3.30.1300.10:FF:000001">
    <property type="entry name" value="Pantothenate synthetase"/>
    <property type="match status" value="1"/>
</dbReference>
<evidence type="ECO:0000256" key="1">
    <source>
        <dbReference type="ARBA" id="ARBA00004990"/>
    </source>
</evidence>
<dbReference type="InterPro" id="IPR004821">
    <property type="entry name" value="Cyt_trans-like"/>
</dbReference>
<dbReference type="FunFam" id="3.40.50.620:FF:000013">
    <property type="entry name" value="Pantothenate synthetase"/>
    <property type="match status" value="1"/>
</dbReference>
<comment type="pathway">
    <text evidence="1 8">Cofactor biosynthesis; (R)-pantothenate biosynthesis; (R)-pantothenate from (R)-pantoate and beta-alanine: step 1/1.</text>
</comment>
<dbReference type="GO" id="GO:0005829">
    <property type="term" value="C:cytosol"/>
    <property type="evidence" value="ECO:0007669"/>
    <property type="project" value="TreeGrafter"/>
</dbReference>
<comment type="subcellular location">
    <subcellularLocation>
        <location evidence="8">Cytoplasm</location>
    </subcellularLocation>
</comment>
<evidence type="ECO:0000313" key="9">
    <source>
        <dbReference type="EMBL" id="PIS31505.1"/>
    </source>
</evidence>
<feature type="binding site" evidence="8">
    <location>
        <position position="61"/>
    </location>
    <ligand>
        <name>(R)-pantoate</name>
        <dbReference type="ChEBI" id="CHEBI:15980"/>
    </ligand>
</feature>
<dbReference type="Gene3D" id="3.30.1300.10">
    <property type="entry name" value="Pantoate-beta-alanine ligase, C-terminal domain"/>
    <property type="match status" value="1"/>
</dbReference>
<comment type="subunit">
    <text evidence="8">Homodimer.</text>
</comment>
<dbReference type="HAMAP" id="MF_00158">
    <property type="entry name" value="PanC"/>
    <property type="match status" value="1"/>
</dbReference>
<comment type="caution">
    <text evidence="9">The sequence shown here is derived from an EMBL/GenBank/DDBJ whole genome shotgun (WGS) entry which is preliminary data.</text>
</comment>
<reference evidence="9 10" key="1">
    <citation type="submission" date="2017-09" db="EMBL/GenBank/DDBJ databases">
        <title>Depth-based differentiation of microbial function through sediment-hosted aquifers and enrichment of novel symbionts in the deep terrestrial subsurface.</title>
        <authorList>
            <person name="Probst A.J."/>
            <person name="Ladd B."/>
            <person name="Jarett J.K."/>
            <person name="Geller-Mcgrath D.E."/>
            <person name="Sieber C.M."/>
            <person name="Emerson J.B."/>
            <person name="Anantharaman K."/>
            <person name="Thomas B.C."/>
            <person name="Malmstrom R."/>
            <person name="Stieglmeier M."/>
            <person name="Klingl A."/>
            <person name="Woyke T."/>
            <person name="Ryan C.M."/>
            <person name="Banfield J.F."/>
        </authorList>
    </citation>
    <scope>NUCLEOTIDE SEQUENCE [LARGE SCALE GENOMIC DNA]</scope>
    <source>
        <strain evidence="9">CG08_land_8_20_14_0_20_45_16</strain>
    </source>
</reference>
<evidence type="ECO:0000256" key="4">
    <source>
        <dbReference type="ARBA" id="ARBA00022655"/>
    </source>
</evidence>
<dbReference type="InterPro" id="IPR003721">
    <property type="entry name" value="Pantoate_ligase"/>
</dbReference>
<dbReference type="NCBIfam" id="TIGR00125">
    <property type="entry name" value="cyt_tran_rel"/>
    <property type="match status" value="1"/>
</dbReference>
<sequence length="282" mass="31878">MRVFKDPQEMHAYAQKMKHRAKTIGLVPTMGYLHEGHLSLVEAAKKKADIVVVSIFVNPTQFRPEEDFSRYPRDLKRDKNLLGQFDINALFLPEASKLYPNGFKTYVEVESLSKKMCGHSRPTHFRGVATIITKLFNLVLPDFAFFGDKDYQQRLIIEQLTKDLNFPTRIISLPTVREFDGLAMSSRNQHLSDKDRANATILQRALLLGKEEIASGERNPHKILLRMRSLIGTIPAIRLDYVTIADPETLEEVKAVKGKVIIALAAQVGKARLIDNLVINAG</sequence>
<evidence type="ECO:0000256" key="6">
    <source>
        <dbReference type="ARBA" id="ARBA00022840"/>
    </source>
</evidence>
<feature type="binding site" evidence="8">
    <location>
        <begin position="147"/>
        <end position="150"/>
    </location>
    <ligand>
        <name>ATP</name>
        <dbReference type="ChEBI" id="CHEBI:30616"/>
    </ligand>
</feature>
<proteinExistence type="inferred from homology"/>
<organism evidence="9 10">
    <name type="scientific">Candidatus Saganbacteria bacterium CG08_land_8_20_14_0_20_45_16</name>
    <dbReference type="NCBI Taxonomy" id="2014293"/>
    <lineage>
        <taxon>Bacteria</taxon>
        <taxon>Bacillati</taxon>
        <taxon>Saganbacteria</taxon>
    </lineage>
</organism>
<feature type="binding site" evidence="8">
    <location>
        <position position="153"/>
    </location>
    <ligand>
        <name>(R)-pantoate</name>
        <dbReference type="ChEBI" id="CHEBI:15980"/>
    </ligand>
</feature>
<keyword evidence="4 8" id="KW-0566">Pantothenate biosynthesis</keyword>
<keyword evidence="5 8" id="KW-0547">Nucleotide-binding</keyword>
<gene>
    <name evidence="8" type="primary">panC</name>
    <name evidence="9" type="ORF">COT42_00990</name>
</gene>
<dbReference type="GO" id="GO:0015940">
    <property type="term" value="P:pantothenate biosynthetic process"/>
    <property type="evidence" value="ECO:0007669"/>
    <property type="project" value="UniProtKB-UniRule"/>
</dbReference>
<dbReference type="PANTHER" id="PTHR21299">
    <property type="entry name" value="CYTIDYLATE KINASE/PANTOATE-BETA-ALANINE LIGASE"/>
    <property type="match status" value="1"/>
</dbReference>
<keyword evidence="3 8" id="KW-0436">Ligase</keyword>
<evidence type="ECO:0000256" key="5">
    <source>
        <dbReference type="ARBA" id="ARBA00022741"/>
    </source>
</evidence>
<dbReference type="UniPathway" id="UPA00028">
    <property type="reaction ID" value="UER00005"/>
</dbReference>
<dbReference type="AlphaFoldDB" id="A0A2H0Y1G2"/>
<dbReference type="EC" id="6.3.2.1" evidence="8"/>
<evidence type="ECO:0000256" key="3">
    <source>
        <dbReference type="ARBA" id="ARBA00022598"/>
    </source>
</evidence>
<dbReference type="EMBL" id="PEYM01000012">
    <property type="protein sequence ID" value="PIS31505.1"/>
    <property type="molecule type" value="Genomic_DNA"/>
</dbReference>
<keyword evidence="8" id="KW-0963">Cytoplasm</keyword>
<evidence type="ECO:0000256" key="7">
    <source>
        <dbReference type="ARBA" id="ARBA00048258"/>
    </source>
</evidence>
<feature type="active site" description="Proton donor" evidence="8">
    <location>
        <position position="37"/>
    </location>
</feature>
<name>A0A2H0Y1G2_UNCSA</name>
<dbReference type="CDD" id="cd00560">
    <property type="entry name" value="PanC"/>
    <property type="match status" value="1"/>
</dbReference>
<dbReference type="Proteomes" id="UP000231343">
    <property type="component" value="Unassembled WGS sequence"/>
</dbReference>
<evidence type="ECO:0000256" key="2">
    <source>
        <dbReference type="ARBA" id="ARBA00009256"/>
    </source>
</evidence>
<evidence type="ECO:0000256" key="8">
    <source>
        <dbReference type="HAMAP-Rule" id="MF_00158"/>
    </source>
</evidence>
<accession>A0A2H0Y1G2</accession>
<comment type="catalytic activity">
    <reaction evidence="7 8">
        <text>(R)-pantoate + beta-alanine + ATP = (R)-pantothenate + AMP + diphosphate + H(+)</text>
        <dbReference type="Rhea" id="RHEA:10912"/>
        <dbReference type="ChEBI" id="CHEBI:15378"/>
        <dbReference type="ChEBI" id="CHEBI:15980"/>
        <dbReference type="ChEBI" id="CHEBI:29032"/>
        <dbReference type="ChEBI" id="CHEBI:30616"/>
        <dbReference type="ChEBI" id="CHEBI:33019"/>
        <dbReference type="ChEBI" id="CHEBI:57966"/>
        <dbReference type="ChEBI" id="CHEBI:456215"/>
        <dbReference type="EC" id="6.3.2.1"/>
    </reaction>
</comment>
<comment type="function">
    <text evidence="8">Catalyzes the condensation of pantoate with beta-alanine in an ATP-dependent reaction via a pantoyl-adenylate intermediate.</text>
</comment>
<feature type="binding site" evidence="8">
    <location>
        <begin position="184"/>
        <end position="187"/>
    </location>
    <ligand>
        <name>ATP</name>
        <dbReference type="ChEBI" id="CHEBI:30616"/>
    </ligand>
</feature>
<feature type="binding site" evidence="8">
    <location>
        <position position="176"/>
    </location>
    <ligand>
        <name>ATP</name>
        <dbReference type="ChEBI" id="CHEBI:30616"/>
    </ligand>
</feature>
<evidence type="ECO:0000313" key="10">
    <source>
        <dbReference type="Proteomes" id="UP000231343"/>
    </source>
</evidence>
<dbReference type="InterPro" id="IPR014729">
    <property type="entry name" value="Rossmann-like_a/b/a_fold"/>
</dbReference>
<dbReference type="InterPro" id="IPR042176">
    <property type="entry name" value="Pantoate_ligase_C"/>
</dbReference>
<dbReference type="Gene3D" id="3.40.50.620">
    <property type="entry name" value="HUPs"/>
    <property type="match status" value="1"/>
</dbReference>
<dbReference type="GO" id="GO:0004592">
    <property type="term" value="F:pantoate-beta-alanine ligase activity"/>
    <property type="evidence" value="ECO:0007669"/>
    <property type="project" value="UniProtKB-UniRule"/>
</dbReference>
<dbReference type="Pfam" id="PF02569">
    <property type="entry name" value="Pantoate_ligase"/>
    <property type="match status" value="1"/>
</dbReference>
<comment type="similarity">
    <text evidence="2 8">Belongs to the pantothenate synthetase family.</text>
</comment>
<dbReference type="SUPFAM" id="SSF52374">
    <property type="entry name" value="Nucleotidylyl transferase"/>
    <property type="match status" value="1"/>
</dbReference>
<keyword evidence="6 8" id="KW-0067">ATP-binding</keyword>
<protein>
    <recommendedName>
        <fullName evidence="8">Pantothenate synthetase</fullName>
        <shortName evidence="8">PS</shortName>
        <ecNumber evidence="8">6.3.2.1</ecNumber>
    </recommendedName>
    <alternativeName>
        <fullName evidence="8">Pantoate--beta-alanine ligase</fullName>
    </alternativeName>
    <alternativeName>
        <fullName evidence="8">Pantoate-activating enzyme</fullName>
    </alternativeName>
</protein>
<dbReference type="GO" id="GO:0005524">
    <property type="term" value="F:ATP binding"/>
    <property type="evidence" value="ECO:0007669"/>
    <property type="project" value="UniProtKB-KW"/>
</dbReference>
<comment type="miscellaneous">
    <text evidence="8">The reaction proceeds by a bi uni uni bi ping pong mechanism.</text>
</comment>